<dbReference type="InterPro" id="IPR053236">
    <property type="entry name" value="Cornifin"/>
</dbReference>
<reference evidence="2 3" key="1">
    <citation type="submission" date="2015-12" db="EMBL/GenBank/DDBJ databases">
        <title>The genome of Folsomia candida.</title>
        <authorList>
            <person name="Faddeeva A."/>
            <person name="Derks M.F."/>
            <person name="Anvar Y."/>
            <person name="Smit S."/>
            <person name="Van Straalen N."/>
            <person name="Roelofs D."/>
        </authorList>
    </citation>
    <scope>NUCLEOTIDE SEQUENCE [LARGE SCALE GENOMIC DNA]</scope>
    <source>
        <strain evidence="2 3">VU population</strain>
        <tissue evidence="2">Whole body</tissue>
    </source>
</reference>
<name>A0A226ECN4_FOLCA</name>
<dbReference type="PANTHER" id="PTHR13884:SF16">
    <property type="entry name" value="AAA+ ATPASE DOMAIN-CONTAINING PROTEIN-RELATED"/>
    <property type="match status" value="1"/>
</dbReference>
<feature type="region of interest" description="Disordered" evidence="1">
    <location>
        <begin position="173"/>
        <end position="349"/>
    </location>
</feature>
<dbReference type="Proteomes" id="UP000198287">
    <property type="component" value="Unassembled WGS sequence"/>
</dbReference>
<protein>
    <submittedName>
        <fullName evidence="2">Proteoglycan 4</fullName>
    </submittedName>
</protein>
<dbReference type="STRING" id="158441.A0A226ECN4"/>
<organism evidence="2 3">
    <name type="scientific">Folsomia candida</name>
    <name type="common">Springtail</name>
    <dbReference type="NCBI Taxonomy" id="158441"/>
    <lineage>
        <taxon>Eukaryota</taxon>
        <taxon>Metazoa</taxon>
        <taxon>Ecdysozoa</taxon>
        <taxon>Arthropoda</taxon>
        <taxon>Hexapoda</taxon>
        <taxon>Collembola</taxon>
        <taxon>Entomobryomorpha</taxon>
        <taxon>Isotomoidea</taxon>
        <taxon>Isotomidae</taxon>
        <taxon>Proisotominae</taxon>
        <taxon>Folsomia</taxon>
    </lineage>
</organism>
<dbReference type="PANTHER" id="PTHR13884">
    <property type="entry name" value="DUF853 DOMAIN-CONTAINING PROTEIN"/>
    <property type="match status" value="1"/>
</dbReference>
<comment type="caution">
    <text evidence="2">The sequence shown here is derived from an EMBL/GenBank/DDBJ whole genome shotgun (WGS) entry which is preliminary data.</text>
</comment>
<keyword evidence="3" id="KW-1185">Reference proteome</keyword>
<evidence type="ECO:0000256" key="1">
    <source>
        <dbReference type="SAM" id="MobiDB-lite"/>
    </source>
</evidence>
<gene>
    <name evidence="2" type="ORF">Fcan01_10190</name>
</gene>
<dbReference type="EMBL" id="LNIX01000005">
    <property type="protein sequence ID" value="OXA54807.1"/>
    <property type="molecule type" value="Genomic_DNA"/>
</dbReference>
<sequence>MNYMMDLLMKYTEGTNEREMTFAGTGGSSLGLSAFFLTLEGRGQVPITSGEYMSFDHLDFDLGFDRVILDFENFLINNQPMPLDNVARIIKNLFDTLWRTGREGIVESTRCLIDHAINECTPLDLISGIYDCLKLLPLHPPCFGSNGADLVASMEALTPRPPSLSYCVPDIESTTTEAPETPEVTTPTTPEVTTPTTPEVTTPTTPEVTTPTTPEVTTPTTPEVTTQTTPEVTTPTTPEVTTPTTPEVTTPTTPEVTTPTTPEVTTPTTPEVTTPTTPEVTTPTTPEVTTQTTPEVTTQTTPEVTTPTTPEVTTPTTPEVTTPTTPEVTTPTTPAVTSPEVTTPTGTTVTTPDSGAGVVTSCGLLGLVITAFIVTFTA</sequence>
<accession>A0A226ECN4</accession>
<evidence type="ECO:0000313" key="2">
    <source>
        <dbReference type="EMBL" id="OXA54807.1"/>
    </source>
</evidence>
<proteinExistence type="predicted"/>
<dbReference type="AlphaFoldDB" id="A0A226ECN4"/>
<evidence type="ECO:0000313" key="3">
    <source>
        <dbReference type="Proteomes" id="UP000198287"/>
    </source>
</evidence>
<dbReference type="OMA" id="HAINECT"/>